<dbReference type="InterPro" id="IPR013083">
    <property type="entry name" value="Znf_RING/FYVE/PHD"/>
</dbReference>
<dbReference type="Gene3D" id="3.30.40.10">
    <property type="entry name" value="Zinc/RING finger domain, C3HC4 (zinc finger)"/>
    <property type="match status" value="1"/>
</dbReference>
<evidence type="ECO:0000256" key="5">
    <source>
        <dbReference type="ARBA" id="ARBA00022723"/>
    </source>
</evidence>
<dbReference type="PANTHER" id="PTHR46463">
    <property type="entry name" value="ZINC FINGER, RING/FYVE/PHD-TYPE"/>
    <property type="match status" value="1"/>
</dbReference>
<feature type="region of interest" description="Disordered" evidence="9">
    <location>
        <begin position="24"/>
        <end position="44"/>
    </location>
</feature>
<reference evidence="11" key="2">
    <citation type="submission" date="2019-07" db="EMBL/GenBank/DDBJ databases">
        <authorList>
            <person name="Seetharam A."/>
            <person name="Woodhouse M."/>
            <person name="Cannon E."/>
        </authorList>
    </citation>
    <scope>NUCLEOTIDE SEQUENCE [LARGE SCALE GENOMIC DNA]</scope>
    <source>
        <strain evidence="11">cv. B73</strain>
    </source>
</reference>
<evidence type="ECO:0000256" key="4">
    <source>
        <dbReference type="ARBA" id="ARBA00022679"/>
    </source>
</evidence>
<dbReference type="InParanoid" id="A0A804NTJ9"/>
<evidence type="ECO:0000256" key="6">
    <source>
        <dbReference type="ARBA" id="ARBA00022771"/>
    </source>
</evidence>
<evidence type="ECO:0000256" key="1">
    <source>
        <dbReference type="ARBA" id="ARBA00000900"/>
    </source>
</evidence>
<evidence type="ECO:0000313" key="12">
    <source>
        <dbReference type="Proteomes" id="UP000007305"/>
    </source>
</evidence>
<keyword evidence="4" id="KW-0808">Transferase</keyword>
<dbReference type="GO" id="GO:0008270">
    <property type="term" value="F:zinc ion binding"/>
    <property type="evidence" value="ECO:0007669"/>
    <property type="project" value="UniProtKB-KW"/>
</dbReference>
<evidence type="ECO:0000256" key="2">
    <source>
        <dbReference type="ARBA" id="ARBA00004906"/>
    </source>
</evidence>
<feature type="compositionally biased region" description="Basic and acidic residues" evidence="9">
    <location>
        <begin position="31"/>
        <end position="44"/>
    </location>
</feature>
<dbReference type="InterPro" id="IPR024766">
    <property type="entry name" value="Znf_RING_H2"/>
</dbReference>
<evidence type="ECO:0000259" key="10">
    <source>
        <dbReference type="Pfam" id="PF12678"/>
    </source>
</evidence>
<dbReference type="Pfam" id="PF12678">
    <property type="entry name" value="zf-rbx1"/>
    <property type="match status" value="1"/>
</dbReference>
<keyword evidence="12" id="KW-1185">Reference proteome</keyword>
<keyword evidence="6" id="KW-0863">Zinc-finger</keyword>
<dbReference type="PANTHER" id="PTHR46463:SF89">
    <property type="entry name" value="E3 UBIQUITIN-PROTEIN LIGASE RHB1A-RELATED"/>
    <property type="match status" value="1"/>
</dbReference>
<dbReference type="GO" id="GO:0061630">
    <property type="term" value="F:ubiquitin protein ligase activity"/>
    <property type="evidence" value="ECO:0007669"/>
    <property type="project" value="UniProtKB-EC"/>
</dbReference>
<protein>
    <recommendedName>
        <fullName evidence="3">RING-type E3 ubiquitin transferase</fullName>
        <ecNumber evidence="3">2.3.2.27</ecNumber>
    </recommendedName>
</protein>
<dbReference type="Proteomes" id="UP000007305">
    <property type="component" value="Chromosome 4"/>
</dbReference>
<dbReference type="EC" id="2.3.2.27" evidence="3"/>
<comment type="pathway">
    <text evidence="2">Protein modification; protein ubiquitination.</text>
</comment>
<name>A0A804NTJ9_MAIZE</name>
<reference evidence="11" key="3">
    <citation type="submission" date="2021-05" db="UniProtKB">
        <authorList>
            <consortium name="EnsemblPlants"/>
        </authorList>
    </citation>
    <scope>IDENTIFICATION</scope>
    <source>
        <strain evidence="11">cv. B73</strain>
    </source>
</reference>
<evidence type="ECO:0000256" key="7">
    <source>
        <dbReference type="ARBA" id="ARBA00022786"/>
    </source>
</evidence>
<evidence type="ECO:0000256" key="8">
    <source>
        <dbReference type="ARBA" id="ARBA00022833"/>
    </source>
</evidence>
<dbReference type="Gramene" id="Zm00001eb185170_T001">
    <property type="protein sequence ID" value="Zm00001eb185170_P001"/>
    <property type="gene ID" value="Zm00001eb185170"/>
</dbReference>
<evidence type="ECO:0000256" key="3">
    <source>
        <dbReference type="ARBA" id="ARBA00012483"/>
    </source>
</evidence>
<dbReference type="AlphaFoldDB" id="A0A804NTJ9"/>
<keyword evidence="8" id="KW-0862">Zinc</keyword>
<dbReference type="EnsemblPlants" id="Zm00001eb185170_T001">
    <property type="protein sequence ID" value="Zm00001eb185170_P001"/>
    <property type="gene ID" value="Zm00001eb185170"/>
</dbReference>
<evidence type="ECO:0000256" key="9">
    <source>
        <dbReference type="SAM" id="MobiDB-lite"/>
    </source>
</evidence>
<feature type="region of interest" description="Disordered" evidence="9">
    <location>
        <begin position="64"/>
        <end position="92"/>
    </location>
</feature>
<accession>A0A804NTJ9</accession>
<dbReference type="SUPFAM" id="SSF57850">
    <property type="entry name" value="RING/U-box"/>
    <property type="match status" value="1"/>
</dbReference>
<keyword evidence="7" id="KW-0833">Ubl conjugation pathway</keyword>
<sequence length="133" mass="15122">MPPMCSTQNPRNLRLSYLCHSHAVHPARQQHQPDPEQKYEESRVGEMGGRQGLFAPHAYLELDEQSPTTAAMDGGEAESNADAGSSTKYDEENLRSITKCEHHFHLCCILEWMERKDTCPVCDQITLVDEMFE</sequence>
<proteinExistence type="predicted"/>
<feature type="domain" description="Zinc finger RING-H2-type" evidence="10">
    <location>
        <begin position="95"/>
        <end position="122"/>
    </location>
</feature>
<evidence type="ECO:0000313" key="11">
    <source>
        <dbReference type="EnsemblPlants" id="Zm00001eb185170_P001"/>
    </source>
</evidence>
<reference evidence="12" key="1">
    <citation type="journal article" date="2009" name="Science">
        <title>The B73 maize genome: complexity, diversity, and dynamics.</title>
        <authorList>
            <person name="Schnable P.S."/>
            <person name="Ware D."/>
            <person name="Fulton R.S."/>
            <person name="Stein J.C."/>
            <person name="Wei F."/>
            <person name="Pasternak S."/>
            <person name="Liang C."/>
            <person name="Zhang J."/>
            <person name="Fulton L."/>
            <person name="Graves T.A."/>
            <person name="Minx P."/>
            <person name="Reily A.D."/>
            <person name="Courtney L."/>
            <person name="Kruchowski S.S."/>
            <person name="Tomlinson C."/>
            <person name="Strong C."/>
            <person name="Delehaunty K."/>
            <person name="Fronick C."/>
            <person name="Courtney B."/>
            <person name="Rock S.M."/>
            <person name="Belter E."/>
            <person name="Du F."/>
            <person name="Kim K."/>
            <person name="Abbott R.M."/>
            <person name="Cotton M."/>
            <person name="Levy A."/>
            <person name="Marchetto P."/>
            <person name="Ochoa K."/>
            <person name="Jackson S.M."/>
            <person name="Gillam B."/>
            <person name="Chen W."/>
            <person name="Yan L."/>
            <person name="Higginbotham J."/>
            <person name="Cardenas M."/>
            <person name="Waligorski J."/>
            <person name="Applebaum E."/>
            <person name="Phelps L."/>
            <person name="Falcone J."/>
            <person name="Kanchi K."/>
            <person name="Thane T."/>
            <person name="Scimone A."/>
            <person name="Thane N."/>
            <person name="Henke J."/>
            <person name="Wang T."/>
            <person name="Ruppert J."/>
            <person name="Shah N."/>
            <person name="Rotter K."/>
            <person name="Hodges J."/>
            <person name="Ingenthron E."/>
            <person name="Cordes M."/>
            <person name="Kohlberg S."/>
            <person name="Sgro J."/>
            <person name="Delgado B."/>
            <person name="Mead K."/>
            <person name="Chinwalla A."/>
            <person name="Leonard S."/>
            <person name="Crouse K."/>
            <person name="Collura K."/>
            <person name="Kudrna D."/>
            <person name="Currie J."/>
            <person name="He R."/>
            <person name="Angelova A."/>
            <person name="Rajasekar S."/>
            <person name="Mueller T."/>
            <person name="Lomeli R."/>
            <person name="Scara G."/>
            <person name="Ko A."/>
            <person name="Delaney K."/>
            <person name="Wissotski M."/>
            <person name="Lopez G."/>
            <person name="Campos D."/>
            <person name="Braidotti M."/>
            <person name="Ashley E."/>
            <person name="Golser W."/>
            <person name="Kim H."/>
            <person name="Lee S."/>
            <person name="Lin J."/>
            <person name="Dujmic Z."/>
            <person name="Kim W."/>
            <person name="Talag J."/>
            <person name="Zuccolo A."/>
            <person name="Fan C."/>
            <person name="Sebastian A."/>
            <person name="Kramer M."/>
            <person name="Spiegel L."/>
            <person name="Nascimento L."/>
            <person name="Zutavern T."/>
            <person name="Miller B."/>
            <person name="Ambroise C."/>
            <person name="Muller S."/>
            <person name="Spooner W."/>
            <person name="Narechania A."/>
            <person name="Ren L."/>
            <person name="Wei S."/>
            <person name="Kumari S."/>
            <person name="Faga B."/>
            <person name="Levy M.J."/>
            <person name="McMahan L."/>
            <person name="Van Buren P."/>
            <person name="Vaughn M.W."/>
            <person name="Ying K."/>
            <person name="Yeh C.-T."/>
            <person name="Emrich S.J."/>
            <person name="Jia Y."/>
            <person name="Kalyanaraman A."/>
            <person name="Hsia A.-P."/>
            <person name="Barbazuk W.B."/>
            <person name="Baucom R.S."/>
            <person name="Brutnell T.P."/>
            <person name="Carpita N.C."/>
            <person name="Chaparro C."/>
            <person name="Chia J.-M."/>
            <person name="Deragon J.-M."/>
            <person name="Estill J.C."/>
            <person name="Fu Y."/>
            <person name="Jeddeloh J.A."/>
            <person name="Han Y."/>
            <person name="Lee H."/>
            <person name="Li P."/>
            <person name="Lisch D.R."/>
            <person name="Liu S."/>
            <person name="Liu Z."/>
            <person name="Nagel D.H."/>
            <person name="McCann M.C."/>
            <person name="SanMiguel P."/>
            <person name="Myers A.M."/>
            <person name="Nettleton D."/>
            <person name="Nguyen J."/>
            <person name="Penning B.W."/>
            <person name="Ponnala L."/>
            <person name="Schneider K.L."/>
            <person name="Schwartz D.C."/>
            <person name="Sharma A."/>
            <person name="Soderlund C."/>
            <person name="Springer N.M."/>
            <person name="Sun Q."/>
            <person name="Wang H."/>
            <person name="Waterman M."/>
            <person name="Westerman R."/>
            <person name="Wolfgruber T.K."/>
            <person name="Yang L."/>
            <person name="Yu Y."/>
            <person name="Zhang L."/>
            <person name="Zhou S."/>
            <person name="Zhu Q."/>
            <person name="Bennetzen J.L."/>
            <person name="Dawe R.K."/>
            <person name="Jiang J."/>
            <person name="Jiang N."/>
            <person name="Presting G.G."/>
            <person name="Wessler S.R."/>
            <person name="Aluru S."/>
            <person name="Martienssen R.A."/>
            <person name="Clifton S.W."/>
            <person name="McCombie W.R."/>
            <person name="Wing R.A."/>
            <person name="Wilson R.K."/>
        </authorList>
    </citation>
    <scope>NUCLEOTIDE SEQUENCE [LARGE SCALE GENOMIC DNA]</scope>
    <source>
        <strain evidence="12">cv. B73</strain>
    </source>
</reference>
<comment type="catalytic activity">
    <reaction evidence="1">
        <text>S-ubiquitinyl-[E2 ubiquitin-conjugating enzyme]-L-cysteine + [acceptor protein]-L-lysine = [E2 ubiquitin-conjugating enzyme]-L-cysteine + N(6)-ubiquitinyl-[acceptor protein]-L-lysine.</text>
        <dbReference type="EC" id="2.3.2.27"/>
    </reaction>
</comment>
<keyword evidence="5" id="KW-0479">Metal-binding</keyword>
<organism evidence="11 12">
    <name type="scientific">Zea mays</name>
    <name type="common">Maize</name>
    <dbReference type="NCBI Taxonomy" id="4577"/>
    <lineage>
        <taxon>Eukaryota</taxon>
        <taxon>Viridiplantae</taxon>
        <taxon>Streptophyta</taxon>
        <taxon>Embryophyta</taxon>
        <taxon>Tracheophyta</taxon>
        <taxon>Spermatophyta</taxon>
        <taxon>Magnoliopsida</taxon>
        <taxon>Liliopsida</taxon>
        <taxon>Poales</taxon>
        <taxon>Poaceae</taxon>
        <taxon>PACMAD clade</taxon>
        <taxon>Panicoideae</taxon>
        <taxon>Andropogonodae</taxon>
        <taxon>Andropogoneae</taxon>
        <taxon>Tripsacinae</taxon>
        <taxon>Zea</taxon>
    </lineage>
</organism>